<dbReference type="RefSeq" id="WP_009155970.1">
    <property type="nucleotide sequence ID" value="NZ_CM001439.1"/>
</dbReference>
<gene>
    <name evidence="2" type="ORF">SacmaDRAFT_4406</name>
</gene>
<dbReference type="SUPFAM" id="SSF89392">
    <property type="entry name" value="Prokaryotic lipoproteins and lipoprotein localization factors"/>
    <property type="match status" value="1"/>
</dbReference>
<keyword evidence="3" id="KW-1185">Reference proteome</keyword>
<dbReference type="InterPro" id="IPR029046">
    <property type="entry name" value="LolA/LolB/LppX"/>
</dbReference>
<evidence type="ECO:0000313" key="2">
    <source>
        <dbReference type="EMBL" id="EHR52592.1"/>
    </source>
</evidence>
<reference evidence="2 3" key="1">
    <citation type="journal article" date="2012" name="Stand. Genomic Sci.">
        <title>Genome sequence of the ocean sediment bacterium Saccharomonospora marina type strain (XMU15(T)).</title>
        <authorList>
            <person name="Klenk H.P."/>
            <person name="Lu M."/>
            <person name="Lucas S."/>
            <person name="Lapidus A."/>
            <person name="Copeland A."/>
            <person name="Pitluck S."/>
            <person name="Goodwin L.A."/>
            <person name="Han C."/>
            <person name="Tapia R."/>
            <person name="Brambilla E.M."/>
            <person name="Potter G."/>
            <person name="Land M."/>
            <person name="Ivanova N."/>
            <person name="Rohde M."/>
            <person name="Goker M."/>
            <person name="Detter J.C."/>
            <person name="Li W.J."/>
            <person name="Kyrpides N.C."/>
            <person name="Woyke T."/>
        </authorList>
    </citation>
    <scope>NUCLEOTIDE SEQUENCE [LARGE SCALE GENOMIC DNA]</scope>
    <source>
        <strain evidence="2 3">XMU15</strain>
    </source>
</reference>
<name>H5X9V4_9PSEU</name>
<protein>
    <submittedName>
        <fullName evidence="2">Outer membrane lipoprotein-sorting protein</fullName>
    </submittedName>
</protein>
<organism evidence="2 3">
    <name type="scientific">Saccharomonospora marina XMU15</name>
    <dbReference type="NCBI Taxonomy" id="882083"/>
    <lineage>
        <taxon>Bacteria</taxon>
        <taxon>Bacillati</taxon>
        <taxon>Actinomycetota</taxon>
        <taxon>Actinomycetes</taxon>
        <taxon>Pseudonocardiales</taxon>
        <taxon>Pseudonocardiaceae</taxon>
        <taxon>Saccharomonospora</taxon>
    </lineage>
</organism>
<dbReference type="eggNOG" id="COG2834">
    <property type="taxonomic scope" value="Bacteria"/>
</dbReference>
<evidence type="ECO:0000256" key="1">
    <source>
        <dbReference type="SAM" id="MobiDB-lite"/>
    </source>
</evidence>
<dbReference type="AlphaFoldDB" id="H5X9V4"/>
<dbReference type="STRING" id="882083.SacmaDRAFT_4406"/>
<proteinExistence type="predicted"/>
<dbReference type="InterPro" id="IPR052944">
    <property type="entry name" value="Sporulation_related"/>
</dbReference>
<dbReference type="PANTHER" id="PTHR37507">
    <property type="entry name" value="SPORULATION PROTEIN YDCC"/>
    <property type="match status" value="1"/>
</dbReference>
<accession>H5X9V4</accession>
<dbReference type="PANTHER" id="PTHR37507:SF2">
    <property type="entry name" value="SPORULATION PROTEIN YDCC"/>
    <property type="match status" value="1"/>
</dbReference>
<feature type="region of interest" description="Disordered" evidence="1">
    <location>
        <begin position="241"/>
        <end position="264"/>
    </location>
</feature>
<dbReference type="EMBL" id="CM001439">
    <property type="protein sequence ID" value="EHR52592.1"/>
    <property type="molecule type" value="Genomic_DNA"/>
</dbReference>
<dbReference type="HOGENOM" id="CLU_057675_0_0_11"/>
<keyword evidence="2" id="KW-0449">Lipoprotein</keyword>
<sequence length="353" mass="37116">MVNPKRRAVTVAVAGTAAGAVGLALLALPAGAGEAPELPPVSAQDLVGSVLRTDAPALSGTVELDNRLGLPAVPGMPALEADSARVFYDGSGRGRLAIQRDTSEYTVVHGKDVLWTYDSAENTVTRTPLTHDRAAPPVDGELTDPATLANRLLDEVRQSSTVAVDGTATVADRAAYELVLTPKPEERTLLREVRIAVDSETRLPLRVSAFTNGTSEPALRLGFTDISFGAQPAQLFSFTPPPGAEVERERQNGPRGPRQHGQVAPEVVGSGWDTVLLTRMPADVDTGRDTGHDAQAGGDLRGMLEQVGQRVRGPYGSGYLIETTVATALITDDGRVAVGAVPEQVLTQALGRR</sequence>
<dbReference type="Gene3D" id="2.50.20.10">
    <property type="entry name" value="Lipoprotein localisation LolA/LolB/LppX"/>
    <property type="match status" value="1"/>
</dbReference>
<evidence type="ECO:0000313" key="3">
    <source>
        <dbReference type="Proteomes" id="UP000004926"/>
    </source>
</evidence>
<dbReference type="Proteomes" id="UP000004926">
    <property type="component" value="Chromosome"/>
</dbReference>